<dbReference type="STRING" id="3818.A0A445DUT4"/>
<keyword evidence="3" id="KW-1185">Reference proteome</keyword>
<name>A0A445DUT4_ARAHY</name>
<reference evidence="2 3" key="1">
    <citation type="submission" date="2019-01" db="EMBL/GenBank/DDBJ databases">
        <title>Sequencing of cultivated peanut Arachis hypogaea provides insights into genome evolution and oil improvement.</title>
        <authorList>
            <person name="Chen X."/>
        </authorList>
    </citation>
    <scope>NUCLEOTIDE SEQUENCE [LARGE SCALE GENOMIC DNA]</scope>
    <source>
        <strain evidence="3">cv. Fuhuasheng</strain>
        <tissue evidence="2">Leaves</tissue>
    </source>
</reference>
<keyword evidence="1" id="KW-1133">Transmembrane helix</keyword>
<evidence type="ECO:0000313" key="2">
    <source>
        <dbReference type="EMBL" id="RYR66926.1"/>
    </source>
</evidence>
<evidence type="ECO:0000256" key="1">
    <source>
        <dbReference type="SAM" id="Phobius"/>
    </source>
</evidence>
<comment type="caution">
    <text evidence="2">The sequence shown here is derived from an EMBL/GenBank/DDBJ whole genome shotgun (WGS) entry which is preliminary data.</text>
</comment>
<dbReference type="AlphaFoldDB" id="A0A445DUT4"/>
<feature type="transmembrane region" description="Helical" evidence="1">
    <location>
        <begin position="31"/>
        <end position="52"/>
    </location>
</feature>
<proteinExistence type="predicted"/>
<accession>A0A445DUT4</accession>
<dbReference type="Proteomes" id="UP000289738">
    <property type="component" value="Chromosome A03"/>
</dbReference>
<sequence length="60" mass="6952">MVCTAFLAVADTLNRTNYGELKQMETKMQRLYLTMALAWKALESLFICFIPVENNNLYNT</sequence>
<gene>
    <name evidence="2" type="ORF">Ahy_A03g013117</name>
</gene>
<dbReference type="EMBL" id="SDMP01000003">
    <property type="protein sequence ID" value="RYR66926.1"/>
    <property type="molecule type" value="Genomic_DNA"/>
</dbReference>
<keyword evidence="1" id="KW-0812">Transmembrane</keyword>
<organism evidence="2 3">
    <name type="scientific">Arachis hypogaea</name>
    <name type="common">Peanut</name>
    <dbReference type="NCBI Taxonomy" id="3818"/>
    <lineage>
        <taxon>Eukaryota</taxon>
        <taxon>Viridiplantae</taxon>
        <taxon>Streptophyta</taxon>
        <taxon>Embryophyta</taxon>
        <taxon>Tracheophyta</taxon>
        <taxon>Spermatophyta</taxon>
        <taxon>Magnoliopsida</taxon>
        <taxon>eudicotyledons</taxon>
        <taxon>Gunneridae</taxon>
        <taxon>Pentapetalae</taxon>
        <taxon>rosids</taxon>
        <taxon>fabids</taxon>
        <taxon>Fabales</taxon>
        <taxon>Fabaceae</taxon>
        <taxon>Papilionoideae</taxon>
        <taxon>50 kb inversion clade</taxon>
        <taxon>dalbergioids sensu lato</taxon>
        <taxon>Dalbergieae</taxon>
        <taxon>Pterocarpus clade</taxon>
        <taxon>Arachis</taxon>
    </lineage>
</organism>
<protein>
    <submittedName>
        <fullName evidence="2">Uncharacterized protein</fullName>
    </submittedName>
</protein>
<evidence type="ECO:0000313" key="3">
    <source>
        <dbReference type="Proteomes" id="UP000289738"/>
    </source>
</evidence>
<keyword evidence="1" id="KW-0472">Membrane</keyword>